<dbReference type="PANTHER" id="PTHR23030">
    <property type="entry name" value="PCD6 INTERACTING PROTEIN-RELATED"/>
    <property type="match status" value="1"/>
</dbReference>
<dbReference type="OrthoDB" id="10266451at2759"/>
<dbReference type="PANTHER" id="PTHR23030:SF30">
    <property type="entry name" value="TYROSINE-PROTEIN PHOSPHATASE NON-RECEPTOR TYPE 23"/>
    <property type="match status" value="1"/>
</dbReference>
<feature type="domain" description="BRO1" evidence="7">
    <location>
        <begin position="53"/>
        <end position="449"/>
    </location>
</feature>
<name>A0A016WUW6_9BILA</name>
<keyword evidence="9" id="KW-1185">Reference proteome</keyword>
<evidence type="ECO:0000256" key="3">
    <source>
        <dbReference type="ARBA" id="ARBA00022490"/>
    </source>
</evidence>
<feature type="region of interest" description="Disordered" evidence="6">
    <location>
        <begin position="1057"/>
        <end position="1253"/>
    </location>
</feature>
<feature type="region of interest" description="Disordered" evidence="6">
    <location>
        <begin position="1"/>
        <end position="23"/>
    </location>
</feature>
<feature type="region of interest" description="Disordered" evidence="6">
    <location>
        <begin position="1441"/>
        <end position="1462"/>
    </location>
</feature>
<organism evidence="8 9">
    <name type="scientific">Ancylostoma ceylanicum</name>
    <dbReference type="NCBI Taxonomy" id="53326"/>
    <lineage>
        <taxon>Eukaryota</taxon>
        <taxon>Metazoa</taxon>
        <taxon>Ecdysozoa</taxon>
        <taxon>Nematoda</taxon>
        <taxon>Chromadorea</taxon>
        <taxon>Rhabditida</taxon>
        <taxon>Rhabditina</taxon>
        <taxon>Rhabditomorpha</taxon>
        <taxon>Strongyloidea</taxon>
        <taxon>Ancylostomatidae</taxon>
        <taxon>Ancylostomatinae</taxon>
        <taxon>Ancylostoma</taxon>
    </lineage>
</organism>
<evidence type="ECO:0000256" key="5">
    <source>
        <dbReference type="SAM" id="Coils"/>
    </source>
</evidence>
<keyword evidence="5" id="KW-0175">Coiled coil</keyword>
<feature type="coiled-coil region" evidence="5">
    <location>
        <begin position="532"/>
        <end position="559"/>
    </location>
</feature>
<dbReference type="Pfam" id="PF03097">
    <property type="entry name" value="BRO1"/>
    <property type="match status" value="1"/>
</dbReference>
<dbReference type="InterPro" id="IPR004328">
    <property type="entry name" value="BRO1_dom"/>
</dbReference>
<dbReference type="PROSITE" id="PS51180">
    <property type="entry name" value="BRO1"/>
    <property type="match status" value="1"/>
</dbReference>
<feature type="region of interest" description="Disordered" evidence="6">
    <location>
        <begin position="1291"/>
        <end position="1320"/>
    </location>
</feature>
<dbReference type="GO" id="GO:0045022">
    <property type="term" value="P:early endosome to late endosome transport"/>
    <property type="evidence" value="ECO:0007669"/>
    <property type="project" value="TreeGrafter"/>
</dbReference>
<dbReference type="GO" id="GO:0032456">
    <property type="term" value="P:endocytic recycling"/>
    <property type="evidence" value="ECO:0007669"/>
    <property type="project" value="TreeGrafter"/>
</dbReference>
<protein>
    <recommendedName>
        <fullName evidence="7">BRO1 domain-containing protein</fullName>
    </recommendedName>
</protein>
<evidence type="ECO:0000313" key="8">
    <source>
        <dbReference type="EMBL" id="EYC43470.1"/>
    </source>
</evidence>
<feature type="compositionally biased region" description="Polar residues" evidence="6">
    <location>
        <begin position="1216"/>
        <end position="1230"/>
    </location>
</feature>
<keyword evidence="4" id="KW-0967">Endosome</keyword>
<dbReference type="SMART" id="SM01041">
    <property type="entry name" value="BRO1"/>
    <property type="match status" value="1"/>
</dbReference>
<feature type="compositionally biased region" description="Low complexity" evidence="6">
    <location>
        <begin position="1299"/>
        <end position="1311"/>
    </location>
</feature>
<sequence length="1556" mass="169327">MRRESEHHIAFGAARASGPPPLNSTVSALPPRRLIVPLSLDHFLTMEGMPRVPMLQPEPKIAASQYDEDFRLKIKEYILLHFQDDPSKYDSAITEIMTMKQNISTPYVDVETACLLKRYYAQLLMMKNRFPMEEGDPIKVLFSWYDRAMDIAHSATYDDVGFELACVMYNIGAVHAAVAVNESRENEDSIKNAFMHYQYAAWPLQHLRDKLNASKYASVDFDKELLTFFINVLLGQAQECLLEKSLIDHRSNLVVAKLAIHLRDRYQECLRHIENSNLCDYVSSQKYKQWSRTCAIKSEMYGAIAMIHTGCQADDDKKMGARYGYYKIANEHLTAILKLAEKEDRDTMRASISFLSDVVGNKLNNAKKENEFIYHDRVPGPDELCKDLEGLCKVRPLSFDPLDPSVGGEDLFGGLLPSGVVKAVSEYEEEKAKLKREVLERINSKDDELDTFLVSLRIDEIDLDADSTAPVLPDMLLERNAALTTQPDAIPKLLENLQKVSDLAREAGAKLEGLTGRLVDVDLPEITSDEGYKAIKKELERLTEHHQKARSNNVELHKAIAAHTTNLHLLSLPIAELTSKLAGPAINAGSTPEGAALRRLLDKTREMQTQRAQLVQRLTDEMNNDNIAKKLLSERDSDHRETFVAELKKHEETIKYIDANLSAQEKILSALTEANADFSDFRKKIKASLNTRSEQIMTLVTAYDVYSDVCSKVEDGRNFYMKLLDRLNKLTLAVEGIEAAFGAEREKRAAEKRSLEEKMAALKRATEARDALADFAVGGAAQPPLPVAPGAVRGGRPRLGDYMEFYRNKMAAGGVPQAGYVPPPASSMAYQPPIAATGRPDVFYGVQPGMPPQIQPMHPGAVVGPPSPAPSSIPESTAYSTHHLQEEVGRPAPMLQQMPYSHVSPVPGTSLAAQAVAQNPALSLPAHLQAPAAPRPQQVPAPAAPAHIHSQPYAPQAVQAQTNHTHVPLSTQHQPAPMPQYQQYPGAGNVPTPAVATPIASINAAAAAGQWNTMQQQIPGQIMPTSQVQNFPAHSVAPIQSQGLPYAPPGPQYLGGGVQRPPEQYHVPPIPGQQPLPTTMQPQQNPVQPAANMLPPQQASQYPQQPPVSTMPSSSQGTVGSQIVPAMPPSGPMPPPQAAPFAPAPASIPMGSQPAQPAAVPPQPEQKPLQQRYVQQPIQPFNGPQIGQNFAPTPPPQQQQQVQQPMQPQQFGAQPMTSQLSNGVAQSTPAPQTSQPVLQPQPSPQPPAASLNHSQFAPVQPAGISPWHVGVAPSGSQSPWHAGVAAAGVISNTSPVPPTQQYQPVQPVQTQVPPPQPAQKPFSNVDLLDGILDNTNLPPAMIPQPKSMENQNLLRASAPSSSVSTESVTLSAIHRLPDKPAPVQVSQPSTAASASAVIAGQTQPAPVQDMQPVQNQAQTTLQAPRPAAAVMPIQHQGVATQFDRSAPASVQAQAPAPQTSQASKVLPLSELMDPSKFELGPARPQRSAEFARSILEDEINEGFTVLLGRGALYLERAEWSTPVTGQFTQMANRRAPFWSVIPGKGGATRLCDWPFV</sequence>
<evidence type="ECO:0000256" key="2">
    <source>
        <dbReference type="ARBA" id="ARBA00004496"/>
    </source>
</evidence>
<dbReference type="Gene3D" id="1.20.120.560">
    <property type="entry name" value="alix/aip1 in complex with the ypdl late domain"/>
    <property type="match status" value="1"/>
</dbReference>
<evidence type="ECO:0000256" key="6">
    <source>
        <dbReference type="SAM" id="MobiDB-lite"/>
    </source>
</evidence>
<proteinExistence type="predicted"/>
<comment type="caution">
    <text evidence="8">The sequence shown here is derived from an EMBL/GenBank/DDBJ whole genome shotgun (WGS) entry which is preliminary data.</text>
</comment>
<accession>A0A016WUW6</accession>
<feature type="compositionally biased region" description="Pro residues" evidence="6">
    <location>
        <begin position="1126"/>
        <end position="1138"/>
    </location>
</feature>
<feature type="compositionally biased region" description="Low complexity" evidence="6">
    <location>
        <begin position="1198"/>
        <end position="1215"/>
    </location>
</feature>
<feature type="compositionally biased region" description="Low complexity" evidence="6">
    <location>
        <begin position="1445"/>
        <end position="1462"/>
    </location>
</feature>
<dbReference type="InterPro" id="IPR038499">
    <property type="entry name" value="BRO1_sf"/>
</dbReference>
<dbReference type="GO" id="GO:0005768">
    <property type="term" value="C:endosome"/>
    <property type="evidence" value="ECO:0007669"/>
    <property type="project" value="UniProtKB-SubCell"/>
</dbReference>
<evidence type="ECO:0000256" key="4">
    <source>
        <dbReference type="ARBA" id="ARBA00022753"/>
    </source>
</evidence>
<gene>
    <name evidence="8" type="primary">Acey_s0492.g2412</name>
    <name evidence="8" type="synonym">Acey-ego-2</name>
    <name evidence="8" type="ORF">Y032_0492g2412</name>
</gene>
<dbReference type="Gene3D" id="1.20.140.50">
    <property type="entry name" value="alix/aip1 like domains"/>
    <property type="match status" value="1"/>
</dbReference>
<evidence type="ECO:0000256" key="1">
    <source>
        <dbReference type="ARBA" id="ARBA00004177"/>
    </source>
</evidence>
<dbReference type="Proteomes" id="UP000024635">
    <property type="component" value="Unassembled WGS sequence"/>
</dbReference>
<dbReference type="Gene3D" id="1.25.40.280">
    <property type="entry name" value="alix/aip1 like domains"/>
    <property type="match status" value="1"/>
</dbReference>
<evidence type="ECO:0000313" key="9">
    <source>
        <dbReference type="Proteomes" id="UP000024635"/>
    </source>
</evidence>
<dbReference type="InterPro" id="IPR025304">
    <property type="entry name" value="ALIX_V_dom"/>
</dbReference>
<dbReference type="STRING" id="53326.A0A016WUW6"/>
<reference evidence="9" key="1">
    <citation type="journal article" date="2015" name="Nat. Genet.">
        <title>The genome and transcriptome of the zoonotic hookworm Ancylostoma ceylanicum identify infection-specific gene families.</title>
        <authorList>
            <person name="Schwarz E.M."/>
            <person name="Hu Y."/>
            <person name="Antoshechkin I."/>
            <person name="Miller M.M."/>
            <person name="Sternberg P.W."/>
            <person name="Aroian R.V."/>
        </authorList>
    </citation>
    <scope>NUCLEOTIDE SEQUENCE</scope>
    <source>
        <strain evidence="9">HY135</strain>
    </source>
</reference>
<feature type="compositionally biased region" description="Low complexity" evidence="6">
    <location>
        <begin position="1075"/>
        <end position="1103"/>
    </location>
</feature>
<evidence type="ECO:0000259" key="7">
    <source>
        <dbReference type="PROSITE" id="PS51180"/>
    </source>
</evidence>
<feature type="compositionally biased region" description="Polar residues" evidence="6">
    <location>
        <begin position="1108"/>
        <end position="1121"/>
    </location>
</feature>
<comment type="subcellular location">
    <subcellularLocation>
        <location evidence="2">Cytoplasm</location>
    </subcellularLocation>
    <subcellularLocation>
        <location evidence="1">Endosome</location>
    </subcellularLocation>
</comment>
<dbReference type="GO" id="GO:0043328">
    <property type="term" value="P:protein transport to vacuole involved in ubiquitin-dependent protein catabolic process via the multivesicular body sorting pathway"/>
    <property type="evidence" value="ECO:0007669"/>
    <property type="project" value="TreeGrafter"/>
</dbReference>
<keyword evidence="3" id="KW-0963">Cytoplasm</keyword>
<feature type="compositionally biased region" description="Low complexity" evidence="6">
    <location>
        <begin position="1139"/>
        <end position="1158"/>
    </location>
</feature>
<dbReference type="Pfam" id="PF13949">
    <property type="entry name" value="ALIX_LYPXL_bnd"/>
    <property type="match status" value="1"/>
</dbReference>
<dbReference type="EMBL" id="JARK01000092">
    <property type="protein sequence ID" value="EYC43470.1"/>
    <property type="molecule type" value="Genomic_DNA"/>
</dbReference>